<gene>
    <name evidence="1" type="primary">CNH1_2</name>
    <name evidence="1" type="ORF">EV182_004266</name>
</gene>
<proteinExistence type="predicted"/>
<evidence type="ECO:0000313" key="1">
    <source>
        <dbReference type="EMBL" id="KAJ1678334.1"/>
    </source>
</evidence>
<name>A0ACC1HVE8_9FUNG</name>
<comment type="caution">
    <text evidence="1">The sequence shown here is derived from an EMBL/GenBank/DDBJ whole genome shotgun (WGS) entry which is preliminary data.</text>
</comment>
<dbReference type="Proteomes" id="UP001145114">
    <property type="component" value="Unassembled WGS sequence"/>
</dbReference>
<accession>A0ACC1HVE8</accession>
<reference evidence="1" key="1">
    <citation type="submission" date="2022-06" db="EMBL/GenBank/DDBJ databases">
        <title>Phylogenomic reconstructions and comparative analyses of Kickxellomycotina fungi.</title>
        <authorList>
            <person name="Reynolds N.K."/>
            <person name="Stajich J.E."/>
            <person name="Barry K."/>
            <person name="Grigoriev I.V."/>
            <person name="Crous P."/>
            <person name="Smith M.E."/>
        </authorList>
    </citation>
    <scope>NUCLEOTIDE SEQUENCE</scope>
    <source>
        <strain evidence="1">RSA 2271</strain>
    </source>
</reference>
<organism evidence="1 2">
    <name type="scientific">Spiromyces aspiralis</name>
    <dbReference type="NCBI Taxonomy" id="68401"/>
    <lineage>
        <taxon>Eukaryota</taxon>
        <taxon>Fungi</taxon>
        <taxon>Fungi incertae sedis</taxon>
        <taxon>Zoopagomycota</taxon>
        <taxon>Kickxellomycotina</taxon>
        <taxon>Kickxellomycetes</taxon>
        <taxon>Kickxellales</taxon>
        <taxon>Kickxellaceae</taxon>
        <taxon>Spiromyces</taxon>
    </lineage>
</organism>
<protein>
    <submittedName>
        <fullName evidence="1">Na+/H+ antiporter</fullName>
    </submittedName>
</protein>
<dbReference type="EMBL" id="JAMZIH010001271">
    <property type="protein sequence ID" value="KAJ1678334.1"/>
    <property type="molecule type" value="Genomic_DNA"/>
</dbReference>
<keyword evidence="2" id="KW-1185">Reference proteome</keyword>
<evidence type="ECO:0000313" key="2">
    <source>
        <dbReference type="Proteomes" id="UP001145114"/>
    </source>
</evidence>
<sequence>MADVDGIFSSGARPPPPPWIRLDTGSTTMVPLALGLYALCFGLVSMIIKERLYLSEAFVATMYGVLIGPVCLNLVNPAEWAEIPRFTLEFSRFIIAIQVMAAGVTLPK</sequence>